<dbReference type="Proteomes" id="UP000095285">
    <property type="component" value="Unassembled WGS sequence"/>
</dbReference>
<dbReference type="SUPFAM" id="SSF53300">
    <property type="entry name" value="vWA-like"/>
    <property type="match status" value="1"/>
</dbReference>
<feature type="compositionally biased region" description="Polar residues" evidence="2">
    <location>
        <begin position="43"/>
        <end position="52"/>
    </location>
</feature>
<evidence type="ECO:0000256" key="1">
    <source>
        <dbReference type="SAM" id="Coils"/>
    </source>
</evidence>
<reference evidence="5" key="2">
    <citation type="submission" date="2016-11" db="UniProtKB">
        <authorList>
            <consortium name="WormBaseParasite"/>
        </authorList>
    </citation>
    <scope>IDENTIFICATION</scope>
</reference>
<organism evidence="4 5">
    <name type="scientific">Loa loa</name>
    <name type="common">Eye worm</name>
    <name type="synonym">Filaria loa</name>
    <dbReference type="NCBI Taxonomy" id="7209"/>
    <lineage>
        <taxon>Eukaryota</taxon>
        <taxon>Metazoa</taxon>
        <taxon>Ecdysozoa</taxon>
        <taxon>Nematoda</taxon>
        <taxon>Chromadorea</taxon>
        <taxon>Rhabditida</taxon>
        <taxon>Spirurina</taxon>
        <taxon>Spiruromorpha</taxon>
        <taxon>Filarioidea</taxon>
        <taxon>Onchocercidae</taxon>
        <taxon>Loa</taxon>
    </lineage>
</organism>
<reference evidence="4" key="1">
    <citation type="submission" date="2012-04" db="EMBL/GenBank/DDBJ databases">
        <title>The Genome Sequence of Loa loa.</title>
        <authorList>
            <consortium name="The Broad Institute Genome Sequencing Platform"/>
            <consortium name="Broad Institute Genome Sequencing Center for Infectious Disease"/>
            <person name="Nutman T.B."/>
            <person name="Fink D.L."/>
            <person name="Russ C."/>
            <person name="Young S."/>
            <person name="Zeng Q."/>
            <person name="Gargeya S."/>
            <person name="Alvarado L."/>
            <person name="Berlin A."/>
            <person name="Chapman S.B."/>
            <person name="Chen Z."/>
            <person name="Freedman E."/>
            <person name="Gellesch M."/>
            <person name="Goldberg J."/>
            <person name="Griggs A."/>
            <person name="Gujja S."/>
            <person name="Heilman E.R."/>
            <person name="Heiman D."/>
            <person name="Howarth C."/>
            <person name="Mehta T."/>
            <person name="Neiman D."/>
            <person name="Pearson M."/>
            <person name="Roberts A."/>
            <person name="Saif S."/>
            <person name="Shea T."/>
            <person name="Shenoy N."/>
            <person name="Sisk P."/>
            <person name="Stolte C."/>
            <person name="Sykes S."/>
            <person name="White J."/>
            <person name="Yandava C."/>
            <person name="Haas B."/>
            <person name="Henn M.R."/>
            <person name="Nusbaum C."/>
            <person name="Birren B."/>
        </authorList>
    </citation>
    <scope>NUCLEOTIDE SEQUENCE [LARGE SCALE GENOMIC DNA]</scope>
</reference>
<dbReference type="GO" id="GO:0005634">
    <property type="term" value="C:nucleus"/>
    <property type="evidence" value="ECO:0007669"/>
    <property type="project" value="TreeGrafter"/>
</dbReference>
<feature type="domain" description="VWFA" evidence="3">
    <location>
        <begin position="4736"/>
        <end position="4929"/>
    </location>
</feature>
<dbReference type="InterPro" id="IPR010734">
    <property type="entry name" value="Copine_C"/>
</dbReference>
<feature type="region of interest" description="Disordered" evidence="2">
    <location>
        <begin position="23"/>
        <end position="52"/>
    </location>
</feature>
<dbReference type="InterPro" id="IPR002035">
    <property type="entry name" value="VWF_A"/>
</dbReference>
<evidence type="ECO:0000259" key="3">
    <source>
        <dbReference type="SMART" id="SM00327"/>
    </source>
</evidence>
<dbReference type="GO" id="GO:0016567">
    <property type="term" value="P:protein ubiquitination"/>
    <property type="evidence" value="ECO:0007669"/>
    <property type="project" value="TreeGrafter"/>
</dbReference>
<keyword evidence="1" id="KW-0175">Coiled coil</keyword>
<keyword evidence="4" id="KW-1185">Reference proteome</keyword>
<proteinExistence type="predicted"/>
<dbReference type="Pfam" id="PF07002">
    <property type="entry name" value="Copine"/>
    <property type="match status" value="1"/>
</dbReference>
<dbReference type="STRING" id="7209.A0A1I7V6P8"/>
<name>A0A1I7V6P8_LOALO</name>
<protein>
    <submittedName>
        <fullName evidence="5">VWFA domain-containing protein</fullName>
    </submittedName>
</protein>
<accession>A0A1I7V6P8</accession>
<sequence length="4968" mass="567480">MLATPLFVAACIYYKRTKSKCNDRIAGDTNKQSKQNGKHPKPSESNNPDETTTTIRSNIKTNAKKAMVVPLCDSTDNDDDDSCYYAPGKCHTSKKVFRMTDEVPKKRRKKSVTVENIHIPKKVFRPMCEIPKPPKSRYSSETEETQVSSASLLQRLMEFGGEQFHRTTRITGSIRKKRFTNRLALTLAKRMESLIGKTNDKSKCSSILTVSPEIGSVELGKDKMEYIDAEGDDPDCCRNRSTMKRGFRYLFNQEKSNNKDSSGNDDMEVEQKRGFFQKFFRPTSSLSGGEGTSTDPERRPLLHDDDGYAVIDRLQHEFVDKEKREMSAPVSPKSVTFEDELLFTTKPDRRGQSLAPPPTFLTDSTETITPTQQAFINFNYDVSQSSGVNSRHNSSIRSSRDASLALDEATHDLLRLSSQSPSIWYSSSSSRSVHAADRIPKSASTTSMNRVIKTKDGEMVKLLNTFPCDTNRLNDHVPSDKLTYVDDEGRQHQTVTVYTNQKRQGPPIVRTTVEGKLKMEKVVGADLISVEHCTCSAWTIRDIITHYKVKTTLGNRMLIMEESLEDENRLGDYKMSLYEDGQLKTRNVADFQIPSNMDKAKYLSLLSQRLLQDMETLNKHEERKTTTRVEVEVIENVTKILKTYIIGERNDLLQDLSVDQGAIDATDEFLHSNYQHKILASSNDHVDVLKNETDIKFLLEGHHYEDHFQIRPNQKAASEATTTSESNTERYVPLPCIYINVECTLKRMEDHSFNEVNVAVPSVFSVVLSLIRERIRSQLPNLISYGMEQHGKQYSGETTIRRLHHFESTDSTDELQTTIIHNQKEPSFLFEKPQIIEPVKIPVLNITELDLRRMADTSAILANFAIPRTVQNQLDIEHRYEFHEARGGNYGMQQKGQHFEGEMILKKKRRISLESESASEEEVNCGQTYLNLMKQEARGEFEVVIVISNDQRSSPKHFQETQPNEIVNLIAQISTDGKKEEVVVTLATKITDKEVYVAQEMSTVISNAMITMQKMVHLDDIFQQIVRNWNDKTVERTDAKFWTSIEEEVQVLLTFVSSIDACQEAYCIRAIPYMLHASFTGESFYAEDETVVIYMQNKLATEMMMSSDDVRQIPRFSGGHTLKTKATTEETSMIMLSIGYIGKYSNALMVEYIVQDVCKQKTQLYSRASRESEHVSNVSLNRGAKMLAASTRLSTCMKQKEQMTITEFGDEKENVAILLQRAGIMHGQVQNEWPEAVTGIPVTKIEGVNDMPKMSPEDKLRIKQERMIPIKQIPGVDSSNINSWKEQFIDEQEERITKIDSDRTLIDYPFRNAEYVNDNRKMTEIFGESSSYLQNALHNVSQWVEQTSQFNEVREESATSWNAIDRSYKQQAEYQQKNKRMYLQESQYDEQPELHTFPRVKNSKRRCIKARFEENKFEKEALKGKLYNSKSETRVTMLNAGFDLDTTLLATPEMETQLTFAKDRDMMTTTTTSEYFSDERSWNATTEPYCKQRKTHAEYVSKSSSDLVETSLEENSETFDEISHISDIAHNRNIKHSEIVDFEKTSLQMTRSLINSLDASTLKEFLVTTEDEFSIVPETYNCDVMVGKSEQYEASSFAFSTGYHEQIQPKHAVEEEVESLVVKKKEEGDSKIDEAREKYRGLMSFREITVSHVQDQVPSLGIECQNEIFQQTTNSMTETMKTIKHKLPEPESKISNEYLSLSTGTAAEIYKEKVEDKISKVDYCQTTPQVVSFSPEVISKVSILEHEISQTDTFDKITRSNKQAWSEKAPISHDLQMSTKKRFEEINDQISYEERNTRYDAIVHFPPKPMKKSLLEEIVVTEKASLIKHDEMGAVTKIPETKILQQQVETVKEFEQVKQHILTEAESIERQMVTVGTYRETEFLEEMKQLKRETKGLTKIEQELKSCENEEVTKITEELTAQLIVMEPMKKPELFKQENMQETLSMSEEISTEWKFEEYAKKQIERKFYRVEHGSMNAEVDGIIEIDRNLQIATTATTSDVTQLELELQKAPAIEDVIQENKLVAMDAIEETEMIYNSDLRYASNQIVSTDKLVDVISMEATHENLVATKAEQRNTTANYQTVVREASVNKTVKEKDVAAIQMILQATQAESIDNFNFFDHQEELSGIEVILSIPEFEVTARNFVFSEENHEQLLHKLEERMEHIAIIEIPNVETTTGSAVEYNKEVTSLSGLFERITAQESAEQCTKIITDQVGLQIKVDIRYASSENITQDIVLHNQMEQWTDTTIIPEVITIQEYMDLQPTAESFIVQQSVLERIRDNSLEISTSIRSSRTKKAYARYPETGHEEEALVTGWSKVLRKATTEKMIPTGQAQTEKLSTVATIEENVEFSRIIEKMEPFDSIELNYCLQEIANDEKQLMVASETGEHSLLKESSKEVCNSVIPDLEIIQTQAHLIEYGAAQIALAGSFARLEHQEMVENVEIQIAASMKLQSYFDMHCAASESVSLQIQLERNCNNKLDESIVSIVQKPIVKFTMNLKEICEEVNNLVGIFETPVEHVSNVEHVFPDEICKAASLCIYEFGNECQQYMMHWDMIQNALSAEVYVAVADVSDIACTIDAVKQEDVQVIEQIKHPESLGFTDKTISLKIHASETGDWKIVEGNAEAIFQRFDEQIARQAINISIGYSEKQTGTFQEYGSALTETIIHFARILRTKVENYEVRILNSISRHWKECLNLEASKECIENLEKSLVKVESIEMINRIRHEVNHETVAVNLITSSEIDETYVSTFDKQSQCQSSNIIINDHNQESIISEQYVAQNEIAKLLDTTWSVIVNDFDTAINISESNRAQITLNTAASKEVQLESKNTLCMQTSDENASARFPTITAISGGERQFKIESKINESVLIRQQEELFAESVQKAIIRAENLAESIAETSEVHSDAGIMLMRRSATRTTGAASHVIGIALTLSQQLKTQYAQEISKEASVEFSIPASNLEIEDNIRQCVVNRDTVSLKTEYARARALQETVELTKSRKILAETESILKGAHMDVVHEKLKEADSEGFEILSQWTTVDRDLEAEVRLQHKHNIVSKFSTIATIEEEISIDEKWIATECNLETCAIRRIIAIENCQRSFQIEFDELRIRLENYEKEGNYQIIWCDKNYDILHVSMRESIVEKLNAMINLHRVSNVLPKQTTNEYIWNDKQLIVALPLYVKCDDIMTDYTTIDICIEQKVPREYLETVKISANWMEMEIFECEQAGDEKFRMIVELEGKRLAPFGVEMIWPEARKDGGIIVNMEEYLIDEMTIYAQIESKQVTFAESNTTISISQEYEPQMLITNTTKEEIIDGYDEFSIVSEDKAITYVIITGNKGECLSIWLQESKQNFITIGFQYSEEDQTYELEGYFVEKRFGGNYQLVTKAPQIEDRITSMEMLRQIENEAIDEVLKENVKKFAMMEVLAPISKVTFVNINLEKTPQMQFASMQQHCARKAESIRSYFPEIVEIMHTVYAEFKKKETSWKFLVNWKVSNYGGHLTLNTESAEETILDRQIDYHKNEAFENTIKILKQVITITVPVLSVQQIITVMEEISMDFVKPSLMDHTHLLLKQANRGINIEVKLNETTDITESSYLQFAKEVESIGLEKMIKEARFGGKLNLTTNASEEYELNVTRELTSDTIRIAHCNQLRVDKNYNRDAYCKVIAAKSESVDMHINLQNPESTDDAKWTVRQKLQLRDILTIHESEAIMLTINLNYIKQRVKEFSEKTIELPRNAEPCILITSATTDVEKFIQWILEKRRDTILGSSTNILAKNIVKLLPFNTIQSKFIETTIYPNLERIAKMLEVCKTLIAPNRGYSMEWKLHEIREENEYSNYHFKQENLMEQIGKILPQACYGGHPILNASAMKECIIDVILRLESKLPTRAEIYFSTNISNKSIPVVFSAKSTVSVESNEVINLERKSEIKNVAIIRKIANIEMAQIVAMESSFETENIIINYDHKEEYAEIPMITYIALYGGHQKLQTLAASAIVADIYEEFMSKHVIIAEACLHQMIANVAIPCKLSMQSSKFEECNQEYHLQKKRISENDVALALRVANNALVKFSTTESTNEIETINTHWERNEMYGEARLCIDDKRFGGSLRLSTYFAQESSILFTADLTASRSNLERVIFTIPTVRYNMEKPILATSSSTEMYAEISCHLNRPSIGQQSMITIHIANQIEAIIIQLTESTIISETTNIQYQRANAVVDAFSEVFPEVRFGGSLILNTLATTEALIGIQSLHSPQGPKQLEVQMIFMQKNHANEVCRILATTEQIITASVQFQKPNDSFSTQITKCASHRGDNQCLKLTEPSEINQFNNFSWKNSTEINAGQVIILKEIRFGGHLKFTTGYASEKAVTITDTLKQTSAELVSTISRKIANQGESISIDCLASQENHLFINLELQSNKLSQLEISVNRKTANREVPQQLITNEFSELMQTTNVTLQKALDYKLEQIAWKAKNKGGIMELQCIDSRDYLESQLSLKQHIALMLIIDEIRFGEHSSMNMIATKETIFNFDVSFEKQDISSMQSYTFKAMNSTLPEILETTESMETGIEIEKVEVWKRVSEMHAECAMKLPRQCLPVSLQTDSAEETFIRHEAEMHVNVQRIDGAVEIAKSASIMEREALTCTESLDVTLRHKALDEEDEEKVEKRVSFAAEVTEKTMSMDMSVTVEQRQTPLIIKKPMKKEQHGRRPILRQNEAPNFIPVRRNSLLLAMELGDAHNIPHYKTLEDVIRGIKKAGLEYSNLIFGIDYTRSNKYQGERTFDGRNLHALCSDEMNPYQQVIEIVGKTLSSFDADGVIPTYGFGDEESSSYGIFNLIDRNDMNAECNGFEEVLRIYNEKTPSIQMSGPTNFVPLIEQAVSIVREKHSYHILVIVADGQVTNEKINQKAIAAASRYPLSIIMVGVGDGPWNMMTRFDETLPKRMFDNFHFVDFHKVMFNAPNQEASFALNALMEIPDQYKAIKELGLLKQSRRG</sequence>
<feature type="region of interest" description="Disordered" evidence="2">
    <location>
        <begin position="281"/>
        <end position="303"/>
    </location>
</feature>
<dbReference type="InterPro" id="IPR036465">
    <property type="entry name" value="vWFA_dom_sf"/>
</dbReference>
<evidence type="ECO:0000313" key="5">
    <source>
        <dbReference type="WBParaSite" id="EN70_10476"/>
    </source>
</evidence>
<evidence type="ECO:0000313" key="4">
    <source>
        <dbReference type="Proteomes" id="UP000095285"/>
    </source>
</evidence>
<feature type="coiled-coil region" evidence="1">
    <location>
        <begin position="1851"/>
        <end position="1910"/>
    </location>
</feature>
<dbReference type="PANTHER" id="PTHR45751">
    <property type="entry name" value="COPINE FAMILY PROTEIN 1"/>
    <property type="match status" value="1"/>
</dbReference>
<dbReference type="eggNOG" id="KOG1327">
    <property type="taxonomic scope" value="Eukaryota"/>
</dbReference>
<dbReference type="InterPro" id="IPR052079">
    <property type="entry name" value="E3_ligase/Copine_domain"/>
</dbReference>
<dbReference type="SMART" id="SM00327">
    <property type="entry name" value="VWA"/>
    <property type="match status" value="1"/>
</dbReference>
<dbReference type="PANTHER" id="PTHR45751:SF11">
    <property type="entry name" value="COPINE FAMILY PROTEIN 2"/>
    <property type="match status" value="1"/>
</dbReference>
<dbReference type="GO" id="GO:0004842">
    <property type="term" value="F:ubiquitin-protein transferase activity"/>
    <property type="evidence" value="ECO:0007669"/>
    <property type="project" value="TreeGrafter"/>
</dbReference>
<evidence type="ECO:0000256" key="2">
    <source>
        <dbReference type="SAM" id="MobiDB-lite"/>
    </source>
</evidence>
<dbReference type="WBParaSite" id="EN70_10476">
    <property type="protein sequence ID" value="EN70_10476"/>
    <property type="gene ID" value="EN70_10476"/>
</dbReference>